<dbReference type="RefSeq" id="WP_338535913.1">
    <property type="nucleotide sequence ID" value="NZ_AP028654.1"/>
</dbReference>
<feature type="domain" description="SpoVT-AbrB" evidence="2">
    <location>
        <begin position="6"/>
        <end position="55"/>
    </location>
</feature>
<proteinExistence type="predicted"/>
<dbReference type="SMART" id="SM00966">
    <property type="entry name" value="SpoVT_AbrB"/>
    <property type="match status" value="1"/>
</dbReference>
<feature type="compositionally biased region" description="Basic and acidic residues" evidence="1">
    <location>
        <begin position="63"/>
        <end position="74"/>
    </location>
</feature>
<name>A0AAU9EFM7_9FIRM</name>
<dbReference type="GO" id="GO:0003677">
    <property type="term" value="F:DNA binding"/>
    <property type="evidence" value="ECO:0007669"/>
    <property type="project" value="UniProtKB-KW"/>
</dbReference>
<evidence type="ECO:0000256" key="1">
    <source>
        <dbReference type="SAM" id="MobiDB-lite"/>
    </source>
</evidence>
<dbReference type="AlphaFoldDB" id="A0AAU9EFM7"/>
<reference evidence="3 4" key="1">
    <citation type="submission" date="2023-08" db="EMBL/GenBank/DDBJ databases">
        <title>Helicovermis profunda gen. nov., sp. nov., a novel mesophilic, fermentative bacterium within the Bacillota from a deep-sea hydrothermal vent chimney.</title>
        <authorList>
            <person name="Miyazaki U."/>
            <person name="Mizutani D."/>
            <person name="Hashimoto Y."/>
            <person name="Tame A."/>
            <person name="Sawayama S."/>
            <person name="Miyazaki J."/>
            <person name="Takai K."/>
            <person name="Nakagawa S."/>
        </authorList>
    </citation>
    <scope>NUCLEOTIDE SEQUENCE [LARGE SCALE GENOMIC DNA]</scope>
    <source>
        <strain evidence="3 4">S502</strain>
    </source>
</reference>
<evidence type="ECO:0000313" key="4">
    <source>
        <dbReference type="Proteomes" id="UP001321786"/>
    </source>
</evidence>
<sequence>MNTNLSKWGNSAAIRIPKAILEELNIDSNNFEKISFNMDVEGNKLILNKKQAKTKFELLAEKSKGEKTNPKDSIDWGNNVGKELW</sequence>
<organism evidence="3 4">
    <name type="scientific">Helicovermis profundi</name>
    <dbReference type="NCBI Taxonomy" id="3065157"/>
    <lineage>
        <taxon>Bacteria</taxon>
        <taxon>Bacillati</taxon>
        <taxon>Bacillota</taxon>
        <taxon>Clostridia</taxon>
        <taxon>Helicovermis</taxon>
    </lineage>
</organism>
<keyword evidence="4" id="KW-1185">Reference proteome</keyword>
<dbReference type="EMBL" id="AP028654">
    <property type="protein sequence ID" value="BEP30319.1"/>
    <property type="molecule type" value="Genomic_DNA"/>
</dbReference>
<dbReference type="Proteomes" id="UP001321786">
    <property type="component" value="Chromosome"/>
</dbReference>
<keyword evidence="3" id="KW-0238">DNA-binding</keyword>
<gene>
    <name evidence="3" type="ORF">HLPR_26500</name>
</gene>
<feature type="region of interest" description="Disordered" evidence="1">
    <location>
        <begin position="63"/>
        <end position="85"/>
    </location>
</feature>
<dbReference type="SUPFAM" id="SSF89447">
    <property type="entry name" value="AbrB/MazE/MraZ-like"/>
    <property type="match status" value="1"/>
</dbReference>
<dbReference type="KEGG" id="hprf:HLPR_26500"/>
<dbReference type="PANTHER" id="PTHR40516:SF1">
    <property type="entry name" value="ANTITOXIN CHPS-RELATED"/>
    <property type="match status" value="1"/>
</dbReference>
<dbReference type="InterPro" id="IPR037914">
    <property type="entry name" value="SpoVT-AbrB_sf"/>
</dbReference>
<evidence type="ECO:0000259" key="2">
    <source>
        <dbReference type="SMART" id="SM00966"/>
    </source>
</evidence>
<evidence type="ECO:0000313" key="3">
    <source>
        <dbReference type="EMBL" id="BEP30319.1"/>
    </source>
</evidence>
<protein>
    <submittedName>
        <fullName evidence="3">AbrB/MazE/SpoVT family DNA-binding domain-containing protein</fullName>
    </submittedName>
</protein>
<dbReference type="InterPro" id="IPR007159">
    <property type="entry name" value="SpoVT-AbrB_dom"/>
</dbReference>
<dbReference type="Pfam" id="PF04014">
    <property type="entry name" value="MazE_antitoxin"/>
    <property type="match status" value="1"/>
</dbReference>
<dbReference type="Gene3D" id="2.10.260.10">
    <property type="match status" value="1"/>
</dbReference>
<dbReference type="InterPro" id="IPR039052">
    <property type="entry name" value="Antitox_PemI-like"/>
</dbReference>
<dbReference type="GO" id="GO:0097351">
    <property type="term" value="F:toxin sequestering activity"/>
    <property type="evidence" value="ECO:0007669"/>
    <property type="project" value="InterPro"/>
</dbReference>
<accession>A0AAU9EFM7</accession>
<dbReference type="PANTHER" id="PTHR40516">
    <property type="entry name" value="ANTITOXIN CHPS-RELATED"/>
    <property type="match status" value="1"/>
</dbReference>